<evidence type="ECO:0000256" key="1">
    <source>
        <dbReference type="SAM" id="MobiDB-lite"/>
    </source>
</evidence>
<feature type="region of interest" description="Disordered" evidence="1">
    <location>
        <begin position="1"/>
        <end position="51"/>
    </location>
</feature>
<protein>
    <recommendedName>
        <fullName evidence="2">DUF659 domain-containing protein</fullName>
    </recommendedName>
</protein>
<organism evidence="3 4">
    <name type="scientific">Amborella trichopoda</name>
    <dbReference type="NCBI Taxonomy" id="13333"/>
    <lineage>
        <taxon>Eukaryota</taxon>
        <taxon>Viridiplantae</taxon>
        <taxon>Streptophyta</taxon>
        <taxon>Embryophyta</taxon>
        <taxon>Tracheophyta</taxon>
        <taxon>Spermatophyta</taxon>
        <taxon>Magnoliopsida</taxon>
        <taxon>Amborellales</taxon>
        <taxon>Amborellaceae</taxon>
        <taxon>Amborella</taxon>
    </lineage>
</organism>
<feature type="compositionally biased region" description="Polar residues" evidence="1">
    <location>
        <begin position="40"/>
        <end position="49"/>
    </location>
</feature>
<proteinExistence type="predicted"/>
<dbReference type="AlphaFoldDB" id="W1P4I0"/>
<dbReference type="EMBL" id="KI394169">
    <property type="protein sequence ID" value="ERN04772.1"/>
    <property type="molecule type" value="Genomic_DNA"/>
</dbReference>
<accession>W1P4I0</accession>
<reference evidence="4" key="1">
    <citation type="journal article" date="2013" name="Science">
        <title>The Amborella genome and the evolution of flowering plants.</title>
        <authorList>
            <consortium name="Amborella Genome Project"/>
        </authorList>
    </citation>
    <scope>NUCLEOTIDE SEQUENCE [LARGE SCALE GENOMIC DNA]</scope>
</reference>
<dbReference type="Pfam" id="PF04937">
    <property type="entry name" value="DUF659"/>
    <property type="match status" value="1"/>
</dbReference>
<feature type="domain" description="DUF659" evidence="2">
    <location>
        <begin position="144"/>
        <end position="211"/>
    </location>
</feature>
<keyword evidence="4" id="KW-1185">Reference proteome</keyword>
<dbReference type="InterPro" id="IPR007021">
    <property type="entry name" value="DUF659"/>
</dbReference>
<dbReference type="PANTHER" id="PTHR32166:SF24">
    <property type="entry name" value="F16P17.2 PROTEIN"/>
    <property type="match status" value="1"/>
</dbReference>
<evidence type="ECO:0000313" key="4">
    <source>
        <dbReference type="Proteomes" id="UP000017836"/>
    </source>
</evidence>
<name>W1P4I0_AMBTC</name>
<gene>
    <name evidence="3" type="ORF">AMTR_s00140p00048150</name>
</gene>
<dbReference type="Gramene" id="ERN04772">
    <property type="protein sequence ID" value="ERN04772"/>
    <property type="gene ID" value="AMTR_s00140p00048150"/>
</dbReference>
<evidence type="ECO:0000313" key="3">
    <source>
        <dbReference type="EMBL" id="ERN04772.1"/>
    </source>
</evidence>
<evidence type="ECO:0000259" key="2">
    <source>
        <dbReference type="Pfam" id="PF04937"/>
    </source>
</evidence>
<dbReference type="HOGENOM" id="CLU_1191294_0_0_1"/>
<dbReference type="PANTHER" id="PTHR32166">
    <property type="entry name" value="OSJNBA0013A04.12 PROTEIN"/>
    <property type="match status" value="1"/>
</dbReference>
<dbReference type="Proteomes" id="UP000017836">
    <property type="component" value="Unassembled WGS sequence"/>
</dbReference>
<sequence>MYGGPDPSMYGGPDPSMYGGPDLSMYGGPSRGAPGATSRAEGSSGTTSSHDIEEITHGLSSMRGAHSKSVKPMRDEVDPFTLRHKTQQMTLKILIKGTRKRKARGIGKWWFSNAIPFHAADNTYFPSMIAEIQSVEPGVKPPIAYDLSGAILDVEMEDTNKWIIDLKQSWPRTGITIMSDSLHDKTNQKDFLNFLAYCPRGTTLLSSVGCEVPDTTIELDNRPGEREDYGPGS</sequence>